<dbReference type="Proteomes" id="UP001176521">
    <property type="component" value="Unassembled WGS sequence"/>
</dbReference>
<feature type="compositionally biased region" description="Gly residues" evidence="2">
    <location>
        <begin position="142"/>
        <end position="157"/>
    </location>
</feature>
<feature type="region of interest" description="Disordered" evidence="2">
    <location>
        <begin position="128"/>
        <end position="188"/>
    </location>
</feature>
<dbReference type="InterPro" id="IPR018466">
    <property type="entry name" value="Kre9/Knh1-like_N"/>
</dbReference>
<feature type="chain" id="PRO_5042994991" description="Yeast cell wall synthesis Kre9/Knh1-like N-terminal domain-containing protein" evidence="3">
    <location>
        <begin position="21"/>
        <end position="214"/>
    </location>
</feature>
<evidence type="ECO:0000256" key="2">
    <source>
        <dbReference type="SAM" id="MobiDB-lite"/>
    </source>
</evidence>
<dbReference type="EMBL" id="JAPDMQ010000607">
    <property type="protein sequence ID" value="KAK0522184.1"/>
    <property type="molecule type" value="Genomic_DNA"/>
</dbReference>
<evidence type="ECO:0000256" key="1">
    <source>
        <dbReference type="ARBA" id="ARBA00022729"/>
    </source>
</evidence>
<accession>A0AAN6JHV6</accession>
<keyword evidence="1 3" id="KW-0732">Signal</keyword>
<dbReference type="AlphaFoldDB" id="A0AAN6JHV6"/>
<gene>
    <name evidence="5" type="ORF">OC842_006543</name>
</gene>
<feature type="compositionally biased region" description="Low complexity" evidence="2">
    <location>
        <begin position="158"/>
        <end position="188"/>
    </location>
</feature>
<sequence>MIKTTFTAASLLLAASSAHAFTITSPSSSEYWVSCANNTLRWTSNSTDAEQFSVALIDQSNAPNTPSLVNGNLQIANSLETSAGSAIIELNCVTAGSTYQLLFVNASQYELLHPQVFFTGDSFEIKPNGTAPASSDANGNGNDNGNGSTGTGTGTGSTGMSTSVLSGASPTGSASASPSSASSKTGAAPASLRMGGSIAGALLAAVAAGVCLLA</sequence>
<name>A0AAN6JHV6_9BASI</name>
<dbReference type="Pfam" id="PF10342">
    <property type="entry name" value="Kre9_KNH"/>
    <property type="match status" value="1"/>
</dbReference>
<protein>
    <recommendedName>
        <fullName evidence="4">Yeast cell wall synthesis Kre9/Knh1-like N-terminal domain-containing protein</fullName>
    </recommendedName>
</protein>
<evidence type="ECO:0000256" key="3">
    <source>
        <dbReference type="SAM" id="SignalP"/>
    </source>
</evidence>
<organism evidence="5 6">
    <name type="scientific">Tilletia horrida</name>
    <dbReference type="NCBI Taxonomy" id="155126"/>
    <lineage>
        <taxon>Eukaryota</taxon>
        <taxon>Fungi</taxon>
        <taxon>Dikarya</taxon>
        <taxon>Basidiomycota</taxon>
        <taxon>Ustilaginomycotina</taxon>
        <taxon>Exobasidiomycetes</taxon>
        <taxon>Tilletiales</taxon>
        <taxon>Tilletiaceae</taxon>
        <taxon>Tilletia</taxon>
    </lineage>
</organism>
<keyword evidence="6" id="KW-1185">Reference proteome</keyword>
<comment type="caution">
    <text evidence="5">The sequence shown here is derived from an EMBL/GenBank/DDBJ whole genome shotgun (WGS) entry which is preliminary data.</text>
</comment>
<evidence type="ECO:0000313" key="5">
    <source>
        <dbReference type="EMBL" id="KAK0522184.1"/>
    </source>
</evidence>
<evidence type="ECO:0000259" key="4">
    <source>
        <dbReference type="Pfam" id="PF10342"/>
    </source>
</evidence>
<evidence type="ECO:0000313" key="6">
    <source>
        <dbReference type="Proteomes" id="UP001176521"/>
    </source>
</evidence>
<feature type="signal peptide" evidence="3">
    <location>
        <begin position="1"/>
        <end position="20"/>
    </location>
</feature>
<feature type="domain" description="Yeast cell wall synthesis Kre9/Knh1-like N-terminal" evidence="4">
    <location>
        <begin position="25"/>
        <end position="107"/>
    </location>
</feature>
<proteinExistence type="predicted"/>
<reference evidence="5" key="1">
    <citation type="journal article" date="2023" name="PhytoFront">
        <title>Draft Genome Resources of Seven Strains of Tilletia horrida, Causal Agent of Kernel Smut of Rice.</title>
        <authorList>
            <person name="Khanal S."/>
            <person name="Antony Babu S."/>
            <person name="Zhou X.G."/>
        </authorList>
    </citation>
    <scope>NUCLEOTIDE SEQUENCE</scope>
    <source>
        <strain evidence="5">TX3</strain>
    </source>
</reference>